<evidence type="ECO:0000313" key="3">
    <source>
        <dbReference type="Proteomes" id="UP000053424"/>
    </source>
</evidence>
<protein>
    <submittedName>
        <fullName evidence="2">Uncharacterized protein</fullName>
    </submittedName>
</protein>
<evidence type="ECO:0000256" key="1">
    <source>
        <dbReference type="SAM" id="MobiDB-lite"/>
    </source>
</evidence>
<dbReference type="InterPro" id="IPR041078">
    <property type="entry name" value="Plavaka"/>
</dbReference>
<dbReference type="HOGENOM" id="CLU_002498_4_1_1"/>
<dbReference type="Proteomes" id="UP000053424">
    <property type="component" value="Unassembled WGS sequence"/>
</dbReference>
<sequence length="636" mass="71628">MLYSDATHVAQFGQAKLWPIYGYIGNGSKYERGRPSANAGYNVAFLPSLPDAITDFILNDPAGKVSAPLLAHCRRELFHGCWRIILDDEFLEAYEHGIVIDCGDGIRRRVYPRIFFYSADYPKKVLIATIRDKGQCPCPRCKVTKEEVSNVGKPSDMNIRKSRARKDDEDHQNRVRAARSLIYQKGYVVNSTYVDDLLKADSLVPTEASFMNAFSERLHKFGLDFFDLIVVDLMHELELGIWKALILHLIRILHSQGQNVVHEFNARFRLVAAFGRSTIRKFPYNVADLSKLAARDYEDILQCCIPCLEGLLPSPHNETILDLLYVLNYWHSLAKLRMHTDTTLRIFRQTTTLLGDALRYFANETCKHFKTFETDKEYQARNRATARQVAKQSAPAASSAGVPPAQSQADLPSAPVSVQAAGLRSEAPVAVQAALLSPSAPIAPQFGSSGKRPKFFNIGTPKTHFFPDYAEQIENLGTTDNLSSKLGESQHTRTKGFNNRTNFNNATPQIIGMDVREAVHDRMTYDLEDLKSSESQTTAPENSVIEPTELDKGYHMARDEKNKVYLPDLLEQNETDPAYHKFLPRLKTYLLSKKKGTAIPGEDPKFSDAEISQVIIKDNFIFSHATAAFNYTTYDI</sequence>
<dbReference type="Pfam" id="PF18759">
    <property type="entry name" value="Plavaka"/>
    <property type="match status" value="1"/>
</dbReference>
<reference evidence="3" key="2">
    <citation type="submission" date="2015-01" db="EMBL/GenBank/DDBJ databases">
        <title>Evolutionary Origins and Diversification of the Mycorrhizal Mutualists.</title>
        <authorList>
            <consortium name="DOE Joint Genome Institute"/>
            <consortium name="Mycorrhizal Genomics Consortium"/>
            <person name="Kohler A."/>
            <person name="Kuo A."/>
            <person name="Nagy L.G."/>
            <person name="Floudas D."/>
            <person name="Copeland A."/>
            <person name="Barry K.W."/>
            <person name="Cichocki N."/>
            <person name="Veneault-Fourrey C."/>
            <person name="LaButti K."/>
            <person name="Lindquist E.A."/>
            <person name="Lipzen A."/>
            <person name="Lundell T."/>
            <person name="Morin E."/>
            <person name="Murat C."/>
            <person name="Riley R."/>
            <person name="Ohm R."/>
            <person name="Sun H."/>
            <person name="Tunlid A."/>
            <person name="Henrissat B."/>
            <person name="Grigoriev I.V."/>
            <person name="Hibbett D.S."/>
            <person name="Martin F."/>
        </authorList>
    </citation>
    <scope>NUCLEOTIDE SEQUENCE [LARGE SCALE GENOMIC DNA]</scope>
    <source>
        <strain evidence="3">h7</strain>
    </source>
</reference>
<accession>A0A0C3CG43</accession>
<dbReference type="AlphaFoldDB" id="A0A0C3CG43"/>
<feature type="region of interest" description="Disordered" evidence="1">
    <location>
        <begin position="390"/>
        <end position="413"/>
    </location>
</feature>
<gene>
    <name evidence="2" type="ORF">M413DRAFT_408453</name>
</gene>
<reference evidence="2 3" key="1">
    <citation type="submission" date="2014-04" db="EMBL/GenBank/DDBJ databases">
        <authorList>
            <consortium name="DOE Joint Genome Institute"/>
            <person name="Kuo A."/>
            <person name="Gay G."/>
            <person name="Dore J."/>
            <person name="Kohler A."/>
            <person name="Nagy L.G."/>
            <person name="Floudas D."/>
            <person name="Copeland A."/>
            <person name="Barry K.W."/>
            <person name="Cichocki N."/>
            <person name="Veneault-Fourrey C."/>
            <person name="LaButti K."/>
            <person name="Lindquist E.A."/>
            <person name="Lipzen A."/>
            <person name="Lundell T."/>
            <person name="Morin E."/>
            <person name="Murat C."/>
            <person name="Sun H."/>
            <person name="Tunlid A."/>
            <person name="Henrissat B."/>
            <person name="Grigoriev I.V."/>
            <person name="Hibbett D.S."/>
            <person name="Martin F."/>
            <person name="Nordberg H.P."/>
            <person name="Cantor M.N."/>
            <person name="Hua S.X."/>
        </authorList>
    </citation>
    <scope>NUCLEOTIDE SEQUENCE [LARGE SCALE GENOMIC DNA]</scope>
    <source>
        <strain evidence="3">h7</strain>
    </source>
</reference>
<proteinExistence type="predicted"/>
<keyword evidence="3" id="KW-1185">Reference proteome</keyword>
<name>A0A0C3CG43_HEBCY</name>
<evidence type="ECO:0000313" key="2">
    <source>
        <dbReference type="EMBL" id="KIM42576.1"/>
    </source>
</evidence>
<organism evidence="2 3">
    <name type="scientific">Hebeloma cylindrosporum</name>
    <dbReference type="NCBI Taxonomy" id="76867"/>
    <lineage>
        <taxon>Eukaryota</taxon>
        <taxon>Fungi</taxon>
        <taxon>Dikarya</taxon>
        <taxon>Basidiomycota</taxon>
        <taxon>Agaricomycotina</taxon>
        <taxon>Agaricomycetes</taxon>
        <taxon>Agaricomycetidae</taxon>
        <taxon>Agaricales</taxon>
        <taxon>Agaricineae</taxon>
        <taxon>Hymenogastraceae</taxon>
        <taxon>Hebeloma</taxon>
    </lineage>
</organism>
<feature type="compositionally biased region" description="Low complexity" evidence="1">
    <location>
        <begin position="392"/>
        <end position="409"/>
    </location>
</feature>
<dbReference type="EMBL" id="KN831777">
    <property type="protein sequence ID" value="KIM42576.1"/>
    <property type="molecule type" value="Genomic_DNA"/>
</dbReference>
<dbReference type="OrthoDB" id="3208495at2759"/>
<dbReference type="STRING" id="686832.A0A0C3CG43"/>